<dbReference type="PANTHER" id="PTHR11440">
    <property type="entry name" value="LECITHIN-CHOLESTEROL ACYLTRANSFERASE-RELATED"/>
    <property type="match status" value="1"/>
</dbReference>
<feature type="compositionally biased region" description="Gly residues" evidence="1">
    <location>
        <begin position="305"/>
        <end position="315"/>
    </location>
</feature>
<feature type="compositionally biased region" description="Polar residues" evidence="1">
    <location>
        <begin position="105"/>
        <end position="114"/>
    </location>
</feature>
<dbReference type="Gene3D" id="3.40.50.1820">
    <property type="entry name" value="alpha/beta hydrolase"/>
    <property type="match status" value="2"/>
</dbReference>
<keyword evidence="2" id="KW-0732">Signal</keyword>
<dbReference type="InterPro" id="IPR003386">
    <property type="entry name" value="LACT/PDAT_acylTrfase"/>
</dbReference>
<protein>
    <submittedName>
        <fullName evidence="3">Uncharacterized protein</fullName>
    </submittedName>
</protein>
<proteinExistence type="predicted"/>
<feature type="region of interest" description="Disordered" evidence="1">
    <location>
        <begin position="150"/>
        <end position="173"/>
    </location>
</feature>
<feature type="region of interest" description="Disordered" evidence="1">
    <location>
        <begin position="102"/>
        <end position="124"/>
    </location>
</feature>
<sequence>MAHASVQSAWQGGQRAVAAVLLLLLLLVAALAYIPGLNPRLRARTSAAAKATRGVGLMGVGPLSAVNPLAPPFSWPSSLLRWAQWLVTQTLGPLWASLFDPQATPWEQPTSDSPSPEAAPGSGVQELRWEGQGRAPVGWGLCYDGAADGLGSPQQRATSPTATSSETPSGGTDIALRLGGSQMAAIATGAAAAAAAAAGAAGSGVAAAGHKGGGGTDGGPATTAAAAALELEPSQRLHGPRPAAAAAAAAAANPAAAAAAATATPVTASAAAAAAAAGNAAARRILAGGVQARGGAGAVDGAGAGAGGAGGGAQGGAHAESTEGGGRPPVIYIPALTGTELEAKLDDKPSAPRWWCARSTRGWFHLWLALRMALPGQFACYVDNLRLIPGAGPNPAQSPPGVSVRLGAPLGPQDGGSGPWSTVYGRLRALGWDEQALVRHAYDWRLSPASWRLPGGAFWLLRAQIEAAVAAAGGRRAVLLGLSMGGTYAAAFLGSDVVDEAWKAKHVEKLVTISGTWGGTPRAIWDLLSGRLEGYEALLGRESVRALLRGLPAFNWNLPSPDVFPAASAEEQSPGPRAERQGPAGSGGGGQPPLLVNTALGRSYGAADMGRALGDAGAHDAAAFWAASLPYITAPAPNVSTHCFYSYGLPTATHFTFSKPDFSDLPPDVRYSDGDVTVPYASLAACRGWAARQSAPVRSYSYYGVVHAQLTDTAEALDDIVAAIAGSD</sequence>
<gene>
    <name evidence="3" type="ORF">HYH03_017170</name>
</gene>
<dbReference type="SUPFAM" id="SSF53474">
    <property type="entry name" value="alpha/beta-Hydrolases"/>
    <property type="match status" value="1"/>
</dbReference>
<dbReference type="InterPro" id="IPR029058">
    <property type="entry name" value="AB_hydrolase_fold"/>
</dbReference>
<evidence type="ECO:0000256" key="2">
    <source>
        <dbReference type="SAM" id="SignalP"/>
    </source>
</evidence>
<dbReference type="Pfam" id="PF02450">
    <property type="entry name" value="LCAT"/>
    <property type="match status" value="1"/>
</dbReference>
<organism evidence="3 4">
    <name type="scientific">Edaphochlamys debaryana</name>
    <dbReference type="NCBI Taxonomy" id="47281"/>
    <lineage>
        <taxon>Eukaryota</taxon>
        <taxon>Viridiplantae</taxon>
        <taxon>Chlorophyta</taxon>
        <taxon>core chlorophytes</taxon>
        <taxon>Chlorophyceae</taxon>
        <taxon>CS clade</taxon>
        <taxon>Chlamydomonadales</taxon>
        <taxon>Chlamydomonadales incertae sedis</taxon>
        <taxon>Edaphochlamys</taxon>
    </lineage>
</organism>
<name>A0A836BQV8_9CHLO</name>
<dbReference type="GO" id="GO:0006629">
    <property type="term" value="P:lipid metabolic process"/>
    <property type="evidence" value="ECO:0007669"/>
    <property type="project" value="InterPro"/>
</dbReference>
<dbReference type="GO" id="GO:0008374">
    <property type="term" value="F:O-acyltransferase activity"/>
    <property type="evidence" value="ECO:0007669"/>
    <property type="project" value="InterPro"/>
</dbReference>
<accession>A0A836BQV8</accession>
<dbReference type="AlphaFoldDB" id="A0A836BQV8"/>
<feature type="region of interest" description="Disordered" evidence="1">
    <location>
        <begin position="305"/>
        <end position="328"/>
    </location>
</feature>
<dbReference type="Proteomes" id="UP000612055">
    <property type="component" value="Unassembled WGS sequence"/>
</dbReference>
<reference evidence="3" key="1">
    <citation type="journal article" date="2020" name="bioRxiv">
        <title>Comparative genomics of Chlamydomonas.</title>
        <authorList>
            <person name="Craig R.J."/>
            <person name="Hasan A.R."/>
            <person name="Ness R.W."/>
            <person name="Keightley P.D."/>
        </authorList>
    </citation>
    <scope>NUCLEOTIDE SEQUENCE</scope>
    <source>
        <strain evidence="3">CCAP 11/70</strain>
    </source>
</reference>
<feature type="chain" id="PRO_5032322233" evidence="2">
    <location>
        <begin position="33"/>
        <end position="728"/>
    </location>
</feature>
<keyword evidence="4" id="KW-1185">Reference proteome</keyword>
<evidence type="ECO:0000313" key="3">
    <source>
        <dbReference type="EMBL" id="KAG2484003.1"/>
    </source>
</evidence>
<evidence type="ECO:0000256" key="1">
    <source>
        <dbReference type="SAM" id="MobiDB-lite"/>
    </source>
</evidence>
<feature type="region of interest" description="Disordered" evidence="1">
    <location>
        <begin position="565"/>
        <end position="592"/>
    </location>
</feature>
<feature type="compositionally biased region" description="Low complexity" evidence="1">
    <location>
        <begin position="157"/>
        <end position="172"/>
    </location>
</feature>
<dbReference type="EMBL" id="JAEHOE010000160">
    <property type="protein sequence ID" value="KAG2484003.1"/>
    <property type="molecule type" value="Genomic_DNA"/>
</dbReference>
<feature type="signal peptide" evidence="2">
    <location>
        <begin position="1"/>
        <end position="32"/>
    </location>
</feature>
<dbReference type="OrthoDB" id="190846at2759"/>
<evidence type="ECO:0000313" key="4">
    <source>
        <dbReference type="Proteomes" id="UP000612055"/>
    </source>
</evidence>
<comment type="caution">
    <text evidence="3">The sequence shown here is derived from an EMBL/GenBank/DDBJ whole genome shotgun (WGS) entry which is preliminary data.</text>
</comment>